<feature type="transmembrane region" description="Helical" evidence="11">
    <location>
        <begin position="89"/>
        <end position="107"/>
    </location>
</feature>
<dbReference type="Gene3D" id="1.20.1250.20">
    <property type="entry name" value="MFS general substrate transporter like domains"/>
    <property type="match status" value="2"/>
</dbReference>
<dbReference type="SUPFAM" id="SSF103473">
    <property type="entry name" value="MFS general substrate transporter"/>
    <property type="match status" value="1"/>
</dbReference>
<dbReference type="CDD" id="cd17369">
    <property type="entry name" value="MFS_ShiA_like"/>
    <property type="match status" value="1"/>
</dbReference>
<protein>
    <recommendedName>
        <fullName evidence="10">Putative proline/betaine transporter</fullName>
    </recommendedName>
</protein>
<organism evidence="13 14">
    <name type="scientific">Actinopolyspora mzabensis</name>
    <dbReference type="NCBI Taxonomy" id="995066"/>
    <lineage>
        <taxon>Bacteria</taxon>
        <taxon>Bacillati</taxon>
        <taxon>Actinomycetota</taxon>
        <taxon>Actinomycetes</taxon>
        <taxon>Actinopolysporales</taxon>
        <taxon>Actinopolysporaceae</taxon>
        <taxon>Actinopolyspora</taxon>
    </lineage>
</organism>
<dbReference type="GO" id="GO:0015293">
    <property type="term" value="F:symporter activity"/>
    <property type="evidence" value="ECO:0007669"/>
    <property type="project" value="UniProtKB-KW"/>
</dbReference>
<evidence type="ECO:0000256" key="3">
    <source>
        <dbReference type="ARBA" id="ARBA00022448"/>
    </source>
</evidence>
<dbReference type="RefSeq" id="WP_092628962.1">
    <property type="nucleotide sequence ID" value="NZ_FNFM01000008.1"/>
</dbReference>
<evidence type="ECO:0000256" key="6">
    <source>
        <dbReference type="ARBA" id="ARBA00022847"/>
    </source>
</evidence>
<dbReference type="EMBL" id="FNFM01000008">
    <property type="protein sequence ID" value="SDK46965.1"/>
    <property type="molecule type" value="Genomic_DNA"/>
</dbReference>
<feature type="transmembrane region" description="Helical" evidence="11">
    <location>
        <begin position="249"/>
        <end position="270"/>
    </location>
</feature>
<keyword evidence="6" id="KW-0769">Symport</keyword>
<keyword evidence="3" id="KW-0813">Transport</keyword>
<feature type="transmembrane region" description="Helical" evidence="11">
    <location>
        <begin position="54"/>
        <end position="77"/>
    </location>
</feature>
<comment type="function">
    <text evidence="9">May be a proton symporter involved in the uptake of osmolytes such as proline and glycine betaine.</text>
</comment>
<keyword evidence="7 11" id="KW-1133">Transmembrane helix</keyword>
<evidence type="ECO:0000256" key="2">
    <source>
        <dbReference type="ARBA" id="ARBA00008240"/>
    </source>
</evidence>
<comment type="subcellular location">
    <subcellularLocation>
        <location evidence="1">Cell membrane</location>
        <topology evidence="1">Multi-pass membrane protein</topology>
    </subcellularLocation>
</comment>
<feature type="transmembrane region" description="Helical" evidence="11">
    <location>
        <begin position="404"/>
        <end position="425"/>
    </location>
</feature>
<proteinExistence type="inferred from homology"/>
<evidence type="ECO:0000256" key="7">
    <source>
        <dbReference type="ARBA" id="ARBA00022989"/>
    </source>
</evidence>
<dbReference type="PANTHER" id="PTHR43045">
    <property type="entry name" value="SHIKIMATE TRANSPORTER"/>
    <property type="match status" value="1"/>
</dbReference>
<feature type="domain" description="Major facilitator superfamily (MFS) profile" evidence="12">
    <location>
        <begin position="16"/>
        <end position="430"/>
    </location>
</feature>
<accession>A0A1G9C6I5</accession>
<evidence type="ECO:0000259" key="12">
    <source>
        <dbReference type="PROSITE" id="PS50850"/>
    </source>
</evidence>
<gene>
    <name evidence="13" type="ORF">SAMN04487820_108129</name>
</gene>
<dbReference type="Pfam" id="PF07690">
    <property type="entry name" value="MFS_1"/>
    <property type="match status" value="1"/>
</dbReference>
<evidence type="ECO:0000313" key="14">
    <source>
        <dbReference type="Proteomes" id="UP000199213"/>
    </source>
</evidence>
<keyword evidence="14" id="KW-1185">Reference proteome</keyword>
<name>A0A1G9C6I5_ACTMZ</name>
<evidence type="ECO:0000256" key="10">
    <source>
        <dbReference type="ARBA" id="ARBA00039918"/>
    </source>
</evidence>
<dbReference type="GO" id="GO:0005886">
    <property type="term" value="C:plasma membrane"/>
    <property type="evidence" value="ECO:0007669"/>
    <property type="project" value="UniProtKB-SubCell"/>
</dbReference>
<evidence type="ECO:0000256" key="8">
    <source>
        <dbReference type="ARBA" id="ARBA00023136"/>
    </source>
</evidence>
<evidence type="ECO:0000313" key="13">
    <source>
        <dbReference type="EMBL" id="SDK46965.1"/>
    </source>
</evidence>
<keyword evidence="8 11" id="KW-0472">Membrane</keyword>
<dbReference type="InterPro" id="IPR020846">
    <property type="entry name" value="MFS_dom"/>
</dbReference>
<dbReference type="InterPro" id="IPR011701">
    <property type="entry name" value="MFS"/>
</dbReference>
<dbReference type="InterPro" id="IPR036259">
    <property type="entry name" value="MFS_trans_sf"/>
</dbReference>
<feature type="transmembrane region" description="Helical" evidence="11">
    <location>
        <begin position="113"/>
        <end position="132"/>
    </location>
</feature>
<evidence type="ECO:0000256" key="4">
    <source>
        <dbReference type="ARBA" id="ARBA00022475"/>
    </source>
</evidence>
<evidence type="ECO:0000256" key="11">
    <source>
        <dbReference type="SAM" id="Phobius"/>
    </source>
</evidence>
<dbReference type="OrthoDB" id="9066401at2"/>
<dbReference type="FunFam" id="1.20.1250.20:FF:000001">
    <property type="entry name" value="Dicarboxylate MFS transporter"/>
    <property type="match status" value="1"/>
</dbReference>
<reference evidence="14" key="1">
    <citation type="submission" date="2016-10" db="EMBL/GenBank/DDBJ databases">
        <authorList>
            <person name="Varghese N."/>
            <person name="Submissions S."/>
        </authorList>
    </citation>
    <scope>NUCLEOTIDE SEQUENCE [LARGE SCALE GENOMIC DNA]</scope>
    <source>
        <strain evidence="14">DSM 45460</strain>
    </source>
</reference>
<evidence type="ECO:0000256" key="1">
    <source>
        <dbReference type="ARBA" id="ARBA00004651"/>
    </source>
</evidence>
<dbReference type="NCBIfam" id="NF007414">
    <property type="entry name" value="PRK09952.1"/>
    <property type="match status" value="1"/>
</dbReference>
<feature type="transmembrane region" description="Helical" evidence="11">
    <location>
        <begin position="276"/>
        <end position="299"/>
    </location>
</feature>
<comment type="similarity">
    <text evidence="2">Belongs to the major facilitator superfamily. Metabolite:H+ Symporter (MHS) family (TC 2.A.1.6) family.</text>
</comment>
<dbReference type="PANTHER" id="PTHR43045:SF1">
    <property type="entry name" value="SHIKIMATE TRANSPORTER"/>
    <property type="match status" value="1"/>
</dbReference>
<feature type="transmembrane region" description="Helical" evidence="11">
    <location>
        <begin position="311"/>
        <end position="329"/>
    </location>
</feature>
<evidence type="ECO:0000256" key="9">
    <source>
        <dbReference type="ARBA" id="ARBA00037295"/>
    </source>
</evidence>
<keyword evidence="4" id="KW-1003">Cell membrane</keyword>
<feature type="transmembrane region" description="Helical" evidence="11">
    <location>
        <begin position="16"/>
        <end position="42"/>
    </location>
</feature>
<sequence>MTGTAERPNRGNQTRAAFGAFIGAVVEWYDFLVYGIVAAIVFNEAFFPGVSPVAGTLAAFATFGVGFVFRPLGSVVFGHFGDKVGRTRTLVWTVSIMGAATALIGVLPTYDGIGWLAPLLLVLLRALQGIAVGGEWSGAALMSVEHAPRKLRAFYSSGVQVGYSVALIVATGLVGLLQAVLSATAFQTWGWRVPFLLSAVLVAVALWIRAGVPESEEFTENVAKRTDRGRKLPVLDALRKHPAAFFQIFGMRLGELLTMYIVTTFALSYATEQHDFSSGFMLNIGLVVGAIGIATIPLYAWLSDRFGRKPVFLFGAGAGAVATVPYFLAIESGSLILLLITSVILVNVAHDMIVCVQQPLFTEMFGAEHRYSGAGMGYQVASAIAGGFTPFIATALVALGDGGWYWVALYLGLGCAVSGIVALTLRGGHSGEQPTTESEPAVQHA</sequence>
<dbReference type="PROSITE" id="PS50850">
    <property type="entry name" value="MFS"/>
    <property type="match status" value="1"/>
</dbReference>
<dbReference type="AlphaFoldDB" id="A0A1G9C6I5"/>
<feature type="transmembrane region" description="Helical" evidence="11">
    <location>
        <begin position="153"/>
        <end position="177"/>
    </location>
</feature>
<feature type="transmembrane region" description="Helical" evidence="11">
    <location>
        <begin position="377"/>
        <end position="398"/>
    </location>
</feature>
<feature type="transmembrane region" description="Helical" evidence="11">
    <location>
        <begin position="189"/>
        <end position="208"/>
    </location>
</feature>
<keyword evidence="5 11" id="KW-0812">Transmembrane</keyword>
<evidence type="ECO:0000256" key="5">
    <source>
        <dbReference type="ARBA" id="ARBA00022692"/>
    </source>
</evidence>
<dbReference type="Proteomes" id="UP000199213">
    <property type="component" value="Unassembled WGS sequence"/>
</dbReference>
<feature type="transmembrane region" description="Helical" evidence="11">
    <location>
        <begin position="335"/>
        <end position="356"/>
    </location>
</feature>